<dbReference type="InterPro" id="IPR004401">
    <property type="entry name" value="YbaB/EbfC"/>
</dbReference>
<reference evidence="2" key="1">
    <citation type="submission" date="2016-10" db="EMBL/GenBank/DDBJ databases">
        <authorList>
            <person name="Varghese N."/>
            <person name="Submissions S."/>
        </authorList>
    </citation>
    <scope>NUCLEOTIDE SEQUENCE [LARGE SCALE GENOMIC DNA]</scope>
    <source>
        <strain evidence="2">IBRC-M 10655</strain>
    </source>
</reference>
<proteinExistence type="predicted"/>
<protein>
    <submittedName>
        <fullName evidence="1">YbaB/EbfC DNA-binding family protein</fullName>
    </submittedName>
</protein>
<keyword evidence="1" id="KW-0238">DNA-binding</keyword>
<organism evidence="1 2">
    <name type="scientific">Actinokineospora alba</name>
    <dbReference type="NCBI Taxonomy" id="504798"/>
    <lineage>
        <taxon>Bacteria</taxon>
        <taxon>Bacillati</taxon>
        <taxon>Actinomycetota</taxon>
        <taxon>Actinomycetes</taxon>
        <taxon>Pseudonocardiales</taxon>
        <taxon>Pseudonocardiaceae</taxon>
        <taxon>Actinokineospora</taxon>
    </lineage>
</organism>
<dbReference type="EMBL" id="FNJB01000025">
    <property type="protein sequence ID" value="SDP92070.1"/>
    <property type="molecule type" value="Genomic_DNA"/>
</dbReference>
<name>A0A1H0WMW3_9PSEU</name>
<dbReference type="Pfam" id="PF02575">
    <property type="entry name" value="YbaB_DNA_bd"/>
    <property type="match status" value="1"/>
</dbReference>
<dbReference type="STRING" id="504798.SAMN05421871_11925"/>
<evidence type="ECO:0000313" key="1">
    <source>
        <dbReference type="EMBL" id="SDP92070.1"/>
    </source>
</evidence>
<accession>A0A1H0WMW3</accession>
<dbReference type="InterPro" id="IPR036894">
    <property type="entry name" value="YbaB-like_sf"/>
</dbReference>
<dbReference type="Proteomes" id="UP000199651">
    <property type="component" value="Unassembled WGS sequence"/>
</dbReference>
<dbReference type="GO" id="GO:0003677">
    <property type="term" value="F:DNA binding"/>
    <property type="evidence" value="ECO:0007669"/>
    <property type="project" value="UniProtKB-KW"/>
</dbReference>
<sequence>MSSHAEQMEQLAAQYHNQMAELQELQRSMREISCTAIAPRKVVSVTVAYGGVVKDVTFPSSAYKRMAPAELSAAVMNTIADAQQQVIRESAALMAPTLPPGVDAVKLFSGELDVHSIVPSEPMTRDSWGGSTRMGG</sequence>
<keyword evidence="2" id="KW-1185">Reference proteome</keyword>
<dbReference type="SUPFAM" id="SSF82607">
    <property type="entry name" value="YbaB-like"/>
    <property type="match status" value="1"/>
</dbReference>
<dbReference type="AlphaFoldDB" id="A0A1H0WMW3"/>
<evidence type="ECO:0000313" key="2">
    <source>
        <dbReference type="Proteomes" id="UP000199651"/>
    </source>
</evidence>
<gene>
    <name evidence="1" type="ORF">SAMN05192558_12525</name>
</gene>
<dbReference type="Gene3D" id="3.30.1310.10">
    <property type="entry name" value="Nucleoid-associated protein YbaB-like domain"/>
    <property type="match status" value="1"/>
</dbReference>